<evidence type="ECO:0000313" key="2">
    <source>
        <dbReference type="Proteomes" id="UP000673691"/>
    </source>
</evidence>
<accession>A0A8H7ZQR3</accession>
<evidence type="ECO:0000313" key="1">
    <source>
        <dbReference type="EMBL" id="KAG5457933.1"/>
    </source>
</evidence>
<reference evidence="1 2" key="1">
    <citation type="journal article" name="Sci. Rep.">
        <title>Genome-scale phylogenetic analyses confirm Olpidium as the closest living zoosporic fungus to the non-flagellated, terrestrial fungi.</title>
        <authorList>
            <person name="Chang Y."/>
            <person name="Rochon D."/>
            <person name="Sekimoto S."/>
            <person name="Wang Y."/>
            <person name="Chovatia M."/>
            <person name="Sandor L."/>
            <person name="Salamov A."/>
            <person name="Grigoriev I.V."/>
            <person name="Stajich J.E."/>
            <person name="Spatafora J.W."/>
        </authorList>
    </citation>
    <scope>NUCLEOTIDE SEQUENCE [LARGE SCALE GENOMIC DNA]</scope>
    <source>
        <strain evidence="1">S191</strain>
    </source>
</reference>
<proteinExistence type="predicted"/>
<sequence>MQAASAEGELDRREVRQGDWVEVVVVSSSVTTLQSVPTVRLEGGLLEYERWKAFCGPEMATEFARENELRSAVMDDNMEERASAAAT</sequence>
<comment type="caution">
    <text evidence="1">The sequence shown here is derived from an EMBL/GenBank/DDBJ whole genome shotgun (WGS) entry which is preliminary data.</text>
</comment>
<keyword evidence="2" id="KW-1185">Reference proteome</keyword>
<name>A0A8H7ZQR3_9FUNG</name>
<organism evidence="1 2">
    <name type="scientific">Olpidium bornovanus</name>
    <dbReference type="NCBI Taxonomy" id="278681"/>
    <lineage>
        <taxon>Eukaryota</taxon>
        <taxon>Fungi</taxon>
        <taxon>Fungi incertae sedis</taxon>
        <taxon>Olpidiomycota</taxon>
        <taxon>Olpidiomycotina</taxon>
        <taxon>Olpidiomycetes</taxon>
        <taxon>Olpidiales</taxon>
        <taxon>Olpidiaceae</taxon>
        <taxon>Olpidium</taxon>
    </lineage>
</organism>
<dbReference type="AlphaFoldDB" id="A0A8H7ZQR3"/>
<protein>
    <submittedName>
        <fullName evidence="1">Uncharacterized protein</fullName>
    </submittedName>
</protein>
<gene>
    <name evidence="1" type="ORF">BJ554DRAFT_1943</name>
</gene>
<dbReference type="Proteomes" id="UP000673691">
    <property type="component" value="Unassembled WGS sequence"/>
</dbReference>
<dbReference type="EMBL" id="JAEFCI010009238">
    <property type="protein sequence ID" value="KAG5457933.1"/>
    <property type="molecule type" value="Genomic_DNA"/>
</dbReference>